<evidence type="ECO:0000256" key="1">
    <source>
        <dbReference type="ARBA" id="ARBA00004418"/>
    </source>
</evidence>
<keyword evidence="3" id="KW-0574">Periplasm</keyword>
<dbReference type="Proteomes" id="UP000233293">
    <property type="component" value="Unassembled WGS sequence"/>
</dbReference>
<dbReference type="InterPro" id="IPR017585">
    <property type="entry name" value="SAF_FlgA"/>
</dbReference>
<dbReference type="CDD" id="cd11614">
    <property type="entry name" value="SAF_CpaB_FlgA_like"/>
    <property type="match status" value="1"/>
</dbReference>
<comment type="subcellular location">
    <subcellularLocation>
        <location evidence="1">Periplasm</location>
    </subcellularLocation>
</comment>
<organism evidence="6 7">
    <name type="scientific">Telmatospirillum siberiense</name>
    <dbReference type="NCBI Taxonomy" id="382514"/>
    <lineage>
        <taxon>Bacteria</taxon>
        <taxon>Pseudomonadati</taxon>
        <taxon>Pseudomonadota</taxon>
        <taxon>Alphaproteobacteria</taxon>
        <taxon>Rhodospirillales</taxon>
        <taxon>Rhodospirillaceae</taxon>
        <taxon>Telmatospirillum</taxon>
    </lineage>
</organism>
<evidence type="ECO:0000313" key="7">
    <source>
        <dbReference type="Proteomes" id="UP000233293"/>
    </source>
</evidence>
<accession>A0A2N3Q027</accession>
<proteinExistence type="predicted"/>
<feature type="signal peptide" evidence="4">
    <location>
        <begin position="1"/>
        <end position="21"/>
    </location>
</feature>
<dbReference type="AlphaFoldDB" id="A0A2N3Q027"/>
<evidence type="ECO:0000256" key="4">
    <source>
        <dbReference type="SAM" id="SignalP"/>
    </source>
</evidence>
<keyword evidence="6" id="KW-0282">Flagellum</keyword>
<sequence length="315" mass="33865">MNRALLPLAFAFSLVASSAYAGALLRPNVVVDGEVLKLGDLFDNVGAKAEVAIARSPAPGRRATLDADWLQRVAMMNGLDWRPQNAFEQAVVERAGVTLTHDQIEAELLSALAGQGVAGDCQIELANRAAQIVVPVGVDLRIGVRDLFYDSRYKRFTATVEVPANSPSATRLRVTGRVFQTIDIPVLNRQATRGDVITQRDLTWMKMREDVVRRDVAIDPTQIVGMTPRQTIRSGQMVSTADLQKPVAVARGALVTMVLKYGSMSLSTQGHAVEQGSVGDLIRVTNSHSNLTVEGRIEGPNVVSVSLNGATALAN</sequence>
<dbReference type="GO" id="GO:0044780">
    <property type="term" value="P:bacterial-type flagellum assembly"/>
    <property type="evidence" value="ECO:0007669"/>
    <property type="project" value="InterPro"/>
</dbReference>
<evidence type="ECO:0000256" key="2">
    <source>
        <dbReference type="ARBA" id="ARBA00022729"/>
    </source>
</evidence>
<evidence type="ECO:0000256" key="3">
    <source>
        <dbReference type="ARBA" id="ARBA00022764"/>
    </source>
</evidence>
<dbReference type="Gene3D" id="2.30.30.760">
    <property type="match status" value="1"/>
</dbReference>
<evidence type="ECO:0000313" key="6">
    <source>
        <dbReference type="EMBL" id="PKU26010.1"/>
    </source>
</evidence>
<dbReference type="GO" id="GO:0042597">
    <property type="term" value="C:periplasmic space"/>
    <property type="evidence" value="ECO:0007669"/>
    <property type="project" value="UniProtKB-SubCell"/>
</dbReference>
<dbReference type="InterPro" id="IPR013974">
    <property type="entry name" value="SAF"/>
</dbReference>
<dbReference type="PANTHER" id="PTHR36307">
    <property type="entry name" value="FLAGELLA BASAL BODY P-RING FORMATION PROTEIN FLGA"/>
    <property type="match status" value="1"/>
</dbReference>
<dbReference type="Gene3D" id="3.90.1210.10">
    <property type="entry name" value="Antifreeze-like/N-acetylneuraminic acid synthase C-terminal domain"/>
    <property type="match status" value="1"/>
</dbReference>
<dbReference type="InterPro" id="IPR039246">
    <property type="entry name" value="Flagellar_FlgA"/>
</dbReference>
<dbReference type="Pfam" id="PF13144">
    <property type="entry name" value="ChapFlgA"/>
    <property type="match status" value="1"/>
</dbReference>
<keyword evidence="6" id="KW-0969">Cilium</keyword>
<feature type="chain" id="PRO_5014639158" evidence="4">
    <location>
        <begin position="22"/>
        <end position="315"/>
    </location>
</feature>
<dbReference type="OrthoDB" id="7727421at2"/>
<dbReference type="EMBL" id="PIUM01000002">
    <property type="protein sequence ID" value="PKU26010.1"/>
    <property type="molecule type" value="Genomic_DNA"/>
</dbReference>
<reference evidence="7" key="1">
    <citation type="submission" date="2017-12" db="EMBL/GenBank/DDBJ databases">
        <title>Draft genome sequence of Telmatospirillum siberiense 26-4b1T, an acidotolerant peatland alphaproteobacterium potentially involved in sulfur cycling.</title>
        <authorList>
            <person name="Hausmann B."/>
            <person name="Pjevac P."/>
            <person name="Schreck K."/>
            <person name="Herbold C.W."/>
            <person name="Daims H."/>
            <person name="Wagner M."/>
            <person name="Pester M."/>
            <person name="Loy A."/>
        </authorList>
    </citation>
    <scope>NUCLEOTIDE SEQUENCE [LARGE SCALE GENOMIC DNA]</scope>
    <source>
        <strain evidence="7">26-4b1</strain>
    </source>
</reference>
<keyword evidence="2 4" id="KW-0732">Signal</keyword>
<feature type="domain" description="SAF" evidence="5">
    <location>
        <begin position="182"/>
        <end position="244"/>
    </location>
</feature>
<keyword evidence="6" id="KW-0966">Cell projection</keyword>
<dbReference type="SMART" id="SM00858">
    <property type="entry name" value="SAF"/>
    <property type="match status" value="1"/>
</dbReference>
<dbReference type="RefSeq" id="WP_101248972.1">
    <property type="nucleotide sequence ID" value="NZ_PIUM01000002.1"/>
</dbReference>
<dbReference type="PANTHER" id="PTHR36307:SF1">
    <property type="entry name" value="FLAGELLA BASAL BODY P-RING FORMATION PROTEIN FLGA"/>
    <property type="match status" value="1"/>
</dbReference>
<name>A0A2N3Q027_9PROT</name>
<comment type="caution">
    <text evidence="6">The sequence shown here is derived from an EMBL/GenBank/DDBJ whole genome shotgun (WGS) entry which is preliminary data.</text>
</comment>
<gene>
    <name evidence="6" type="primary">flgA</name>
    <name evidence="6" type="ORF">CWS72_02375</name>
</gene>
<keyword evidence="7" id="KW-1185">Reference proteome</keyword>
<dbReference type="NCBIfam" id="TIGR03170">
    <property type="entry name" value="flgA_cterm"/>
    <property type="match status" value="1"/>
</dbReference>
<evidence type="ECO:0000259" key="5">
    <source>
        <dbReference type="SMART" id="SM00858"/>
    </source>
</evidence>
<protein>
    <submittedName>
        <fullName evidence="6">Flagella basal body P-ring formation protein FlgA</fullName>
    </submittedName>
</protein>